<organism evidence="2 3">
    <name type="scientific">Halosegnis rubeus</name>
    <dbReference type="NCBI Taxonomy" id="2212850"/>
    <lineage>
        <taxon>Archaea</taxon>
        <taxon>Methanobacteriati</taxon>
        <taxon>Methanobacteriota</taxon>
        <taxon>Stenosarchaea group</taxon>
        <taxon>Halobacteria</taxon>
        <taxon>Halobacteriales</taxon>
        <taxon>Natronomonadaceae</taxon>
        <taxon>Halosegnis</taxon>
    </lineage>
</organism>
<evidence type="ECO:0000313" key="2">
    <source>
        <dbReference type="EMBL" id="KAB7517953.1"/>
    </source>
</evidence>
<dbReference type="RefSeq" id="WP_152118856.1">
    <property type="nucleotide sequence ID" value="NZ_QJOW01000001.1"/>
</dbReference>
<dbReference type="Proteomes" id="UP000326302">
    <property type="component" value="Unassembled WGS sequence"/>
</dbReference>
<proteinExistence type="predicted"/>
<sequence length="207" mass="22749">MPLSRRAFLASAGVAAGGSTLADRVAPATGMLAEALRHTASQEDQDDNDGLVRTFEDEFRLRRDDRQTYDFEFDTSVTIRYDAIVRWGNAQPGVDFLFFQSDEEFEAYLAGRRARYTNPGSLFGVANVNDYVFQDVDAGRYHLAVDNTDWTDGFGEPLNGDPRDINETPNVPGGSASDGSDVLGIDFNFQATEFNQSTSDDSNGSET</sequence>
<name>A0A5N5UKQ4_9EURY</name>
<gene>
    <name evidence="2" type="ORF">DMP03_00885</name>
</gene>
<dbReference type="OrthoDB" id="376263at2157"/>
<dbReference type="EMBL" id="QJOW01000001">
    <property type="protein sequence ID" value="KAB7517953.1"/>
    <property type="molecule type" value="Genomic_DNA"/>
</dbReference>
<accession>A0A5N5UKQ4</accession>
<protein>
    <submittedName>
        <fullName evidence="2">Uncharacterized protein</fullName>
    </submittedName>
</protein>
<reference evidence="2 3" key="1">
    <citation type="submission" date="2019-10" db="EMBL/GenBank/DDBJ databases">
        <title>Unraveling microbial dark matter from salterns through culturing: the case of the genus Halosegnis.</title>
        <authorList>
            <person name="Duran-Viseras A."/>
            <person name="Andrei A.-S."/>
            <person name="Vera-Gargallo B."/>
            <person name="Ghai R."/>
            <person name="Sanchez-Porro C."/>
            <person name="Ventosa A."/>
        </authorList>
    </citation>
    <scope>NUCLEOTIDE SEQUENCE [LARGE SCALE GENOMIC DNA]</scope>
    <source>
        <strain evidence="2 3">F17-44</strain>
    </source>
</reference>
<feature type="region of interest" description="Disordered" evidence="1">
    <location>
        <begin position="152"/>
        <end position="183"/>
    </location>
</feature>
<comment type="caution">
    <text evidence="2">The sequence shown here is derived from an EMBL/GenBank/DDBJ whole genome shotgun (WGS) entry which is preliminary data.</text>
</comment>
<evidence type="ECO:0000256" key="1">
    <source>
        <dbReference type="SAM" id="MobiDB-lite"/>
    </source>
</evidence>
<dbReference type="AlphaFoldDB" id="A0A5N5UKQ4"/>
<dbReference type="PROSITE" id="PS51318">
    <property type="entry name" value="TAT"/>
    <property type="match status" value="1"/>
</dbReference>
<dbReference type="InterPro" id="IPR006311">
    <property type="entry name" value="TAT_signal"/>
</dbReference>
<evidence type="ECO:0000313" key="3">
    <source>
        <dbReference type="Proteomes" id="UP000326302"/>
    </source>
</evidence>